<dbReference type="AlphaFoldDB" id="A0A0F9AWC2"/>
<name>A0A0F9AWC2_9ZZZZ</name>
<comment type="caution">
    <text evidence="1">The sequence shown here is derived from an EMBL/GenBank/DDBJ whole genome shotgun (WGS) entry which is preliminary data.</text>
</comment>
<proteinExistence type="predicted"/>
<sequence length="111" mass="12882">MSLNLKVKTEQTHHVDFLTYAWMREEDVVGLDEFIADCYGLDKPMEISCGNDTNHSVNVEAEKPFYDFDKDQLANIKRTGFMEEYNLRLVLCDLCHSGHIPEGKYVVTMSW</sequence>
<dbReference type="EMBL" id="LAZR01055367">
    <property type="protein sequence ID" value="KKK76521.1"/>
    <property type="molecule type" value="Genomic_DNA"/>
</dbReference>
<reference evidence="1" key="1">
    <citation type="journal article" date="2015" name="Nature">
        <title>Complex archaea that bridge the gap between prokaryotes and eukaryotes.</title>
        <authorList>
            <person name="Spang A."/>
            <person name="Saw J.H."/>
            <person name="Jorgensen S.L."/>
            <person name="Zaremba-Niedzwiedzka K."/>
            <person name="Martijn J."/>
            <person name="Lind A.E."/>
            <person name="van Eijk R."/>
            <person name="Schleper C."/>
            <person name="Guy L."/>
            <person name="Ettema T.J."/>
        </authorList>
    </citation>
    <scope>NUCLEOTIDE SEQUENCE</scope>
</reference>
<gene>
    <name evidence="1" type="ORF">LCGC14_2862790</name>
</gene>
<accession>A0A0F9AWC2</accession>
<organism evidence="1">
    <name type="scientific">marine sediment metagenome</name>
    <dbReference type="NCBI Taxonomy" id="412755"/>
    <lineage>
        <taxon>unclassified sequences</taxon>
        <taxon>metagenomes</taxon>
        <taxon>ecological metagenomes</taxon>
    </lineage>
</organism>
<protein>
    <submittedName>
        <fullName evidence="1">Uncharacterized protein</fullName>
    </submittedName>
</protein>
<evidence type="ECO:0000313" key="1">
    <source>
        <dbReference type="EMBL" id="KKK76521.1"/>
    </source>
</evidence>